<evidence type="ECO:0000256" key="1">
    <source>
        <dbReference type="SAM" id="SignalP"/>
    </source>
</evidence>
<keyword evidence="1" id="KW-0732">Signal</keyword>
<accession>A0ABV2CTN1</accession>
<gene>
    <name evidence="2" type="ORF">ABVT11_15755</name>
</gene>
<comment type="caution">
    <text evidence="2">The sequence shown here is derived from an EMBL/GenBank/DDBJ whole genome shotgun (WGS) entry which is preliminary data.</text>
</comment>
<sequence length="554" mass="56883">MQGAGTGLKLVSACLLAWGLAACGGGGGGGGGDSAPAASAGSSSSLASSSSSSSSLASSASSSSSSVKPVPAGWASYTADTLPTAAAAISLGDGTTSSFKLCASTGCNAAYASVANGILSVDTQSESTPAEQSYFQYDNAFSTAGYPKTATVLTRMRGNAVANLKGLTLDMAFSQPGESGPRVQMSLLPDNDSNGFYLSQIDQSATGDNNVYAGNIDATAWHVYQVSVTFTSAKTGTVRVYMDGSSTPIIDKTLTDFRQATAIGQNYLRIGEESTSEHAKGDFDWVVWTSDAAYTPAQLAGKLPAAVGAVAGYMGWSAYTGDLLPTATGSISRAGQSSTQFKLCASAGCDASYASVGSGLLSVDTTTAPLTSQTYFQIDDAFSTGGYPKKATILARMRGNGLAGVKGLVIDSAFSKAGESGPRVHLRMLPDNDSHGFYLSQIDQSASSDQNVYGQDIDATAWHVFQISLSFTSATSGKVEVYLDANPVPVISQNFTSLLQATAVGQNYLRIGEEDTSGAGRGDFDWVIWTSEAAYTPEQIKGLLPSGLGTTTGY</sequence>
<feature type="chain" id="PRO_5045650282" description="Concanavalin A-like lectin/glucanase superfamily protein" evidence="1">
    <location>
        <begin position="25"/>
        <end position="554"/>
    </location>
</feature>
<reference evidence="2 3" key="1">
    <citation type="submission" date="2024-07" db="EMBL/GenBank/DDBJ databases">
        <title>Uliginosibacterium paludis KCTC:42655.</title>
        <authorList>
            <person name="Kim M.K."/>
        </authorList>
    </citation>
    <scope>NUCLEOTIDE SEQUENCE [LARGE SCALE GENOMIC DNA]</scope>
    <source>
        <strain evidence="2 3">KCTC 42655</strain>
    </source>
</reference>
<proteinExistence type="predicted"/>
<evidence type="ECO:0000313" key="2">
    <source>
        <dbReference type="EMBL" id="MET1491295.1"/>
    </source>
</evidence>
<name>A0ABV2CTN1_9RHOO</name>
<feature type="signal peptide" evidence="1">
    <location>
        <begin position="1"/>
        <end position="24"/>
    </location>
</feature>
<evidence type="ECO:0008006" key="4">
    <source>
        <dbReference type="Google" id="ProtNLM"/>
    </source>
</evidence>
<keyword evidence="3" id="KW-1185">Reference proteome</keyword>
<protein>
    <recommendedName>
        <fullName evidence="4">Concanavalin A-like lectin/glucanase superfamily protein</fullName>
    </recommendedName>
</protein>
<evidence type="ECO:0000313" key="3">
    <source>
        <dbReference type="Proteomes" id="UP001548590"/>
    </source>
</evidence>
<dbReference type="EMBL" id="JBEWLZ010000010">
    <property type="protein sequence ID" value="MET1491295.1"/>
    <property type="molecule type" value="Genomic_DNA"/>
</dbReference>
<dbReference type="Proteomes" id="UP001548590">
    <property type="component" value="Unassembled WGS sequence"/>
</dbReference>
<dbReference type="RefSeq" id="WP_345930339.1">
    <property type="nucleotide sequence ID" value="NZ_JBDIVF010000016.1"/>
</dbReference>
<organism evidence="2 3">
    <name type="scientific">Uliginosibacterium paludis</name>
    <dbReference type="NCBI Taxonomy" id="1615952"/>
    <lineage>
        <taxon>Bacteria</taxon>
        <taxon>Pseudomonadati</taxon>
        <taxon>Pseudomonadota</taxon>
        <taxon>Betaproteobacteria</taxon>
        <taxon>Rhodocyclales</taxon>
        <taxon>Zoogloeaceae</taxon>
        <taxon>Uliginosibacterium</taxon>
    </lineage>
</organism>